<protein>
    <submittedName>
        <fullName evidence="1">Uncharacterized protein</fullName>
    </submittedName>
</protein>
<gene>
    <name evidence="1" type="ORF">CEUR00632_LOCUS7378</name>
</gene>
<proteinExistence type="predicted"/>
<reference evidence="1" key="1">
    <citation type="submission" date="2021-01" db="EMBL/GenBank/DDBJ databases">
        <authorList>
            <person name="Corre E."/>
            <person name="Pelletier E."/>
            <person name="Niang G."/>
            <person name="Scheremetjew M."/>
            <person name="Finn R."/>
            <person name="Kale V."/>
            <person name="Holt S."/>
            <person name="Cochrane G."/>
            <person name="Meng A."/>
            <person name="Brown T."/>
            <person name="Cohen L."/>
        </authorList>
    </citation>
    <scope>NUCLEOTIDE SEQUENCE</scope>
    <source>
        <strain evidence="1">CCMP219</strain>
    </source>
</reference>
<dbReference type="EMBL" id="HBEC01015826">
    <property type="protein sequence ID" value="CAD8287339.1"/>
    <property type="molecule type" value="Transcribed_RNA"/>
</dbReference>
<organism evidence="1">
    <name type="scientific">Chlamydomonas euryale</name>
    <dbReference type="NCBI Taxonomy" id="1486919"/>
    <lineage>
        <taxon>Eukaryota</taxon>
        <taxon>Viridiplantae</taxon>
        <taxon>Chlorophyta</taxon>
        <taxon>core chlorophytes</taxon>
        <taxon>Chlorophyceae</taxon>
        <taxon>CS clade</taxon>
        <taxon>Chlamydomonadales</taxon>
        <taxon>Chlamydomonadaceae</taxon>
        <taxon>Chlamydomonas</taxon>
    </lineage>
</organism>
<name>A0A7R9YU57_9CHLO</name>
<dbReference type="AlphaFoldDB" id="A0A7R9YU57"/>
<evidence type="ECO:0000313" key="1">
    <source>
        <dbReference type="EMBL" id="CAD8287339.1"/>
    </source>
</evidence>
<sequence length="131" mass="14012">MSKALSKQRKHGKGSAMLGALKASLNTAEYRPLLLHARPPVQRYTAGRNFNVPEADAENITAMGNLAPEQILFVSAKDTVTRMNYLLVTYEVGVEASKRAGEAVGDARGGGEASTCARRVLARRLRGSVVG</sequence>
<accession>A0A7R9YU57</accession>